<dbReference type="AlphaFoldDB" id="A0A8J2KRL7"/>
<accession>A0A8J2KRL7</accession>
<proteinExistence type="predicted"/>
<gene>
    <name evidence="2" type="ORF">AFUS01_LOCUS28670</name>
</gene>
<evidence type="ECO:0000313" key="2">
    <source>
        <dbReference type="EMBL" id="CAG7818147.1"/>
    </source>
</evidence>
<protein>
    <submittedName>
        <fullName evidence="2">Uncharacterized protein</fullName>
    </submittedName>
</protein>
<evidence type="ECO:0000313" key="3">
    <source>
        <dbReference type="Proteomes" id="UP000708208"/>
    </source>
</evidence>
<dbReference type="Proteomes" id="UP000708208">
    <property type="component" value="Unassembled WGS sequence"/>
</dbReference>
<evidence type="ECO:0000256" key="1">
    <source>
        <dbReference type="SAM" id="MobiDB-lite"/>
    </source>
</evidence>
<keyword evidence="3" id="KW-1185">Reference proteome</keyword>
<reference evidence="2" key="1">
    <citation type="submission" date="2021-06" db="EMBL/GenBank/DDBJ databases">
        <authorList>
            <person name="Hodson N. C."/>
            <person name="Mongue J. A."/>
            <person name="Jaron S. K."/>
        </authorList>
    </citation>
    <scope>NUCLEOTIDE SEQUENCE</scope>
</reference>
<dbReference type="EMBL" id="CAJVCH010412600">
    <property type="protein sequence ID" value="CAG7818147.1"/>
    <property type="molecule type" value="Genomic_DNA"/>
</dbReference>
<feature type="region of interest" description="Disordered" evidence="1">
    <location>
        <begin position="42"/>
        <end position="90"/>
    </location>
</feature>
<organism evidence="2 3">
    <name type="scientific">Allacma fusca</name>
    <dbReference type="NCBI Taxonomy" id="39272"/>
    <lineage>
        <taxon>Eukaryota</taxon>
        <taxon>Metazoa</taxon>
        <taxon>Ecdysozoa</taxon>
        <taxon>Arthropoda</taxon>
        <taxon>Hexapoda</taxon>
        <taxon>Collembola</taxon>
        <taxon>Symphypleona</taxon>
        <taxon>Sminthuridae</taxon>
        <taxon>Allacma</taxon>
    </lineage>
</organism>
<feature type="compositionally biased region" description="Polar residues" evidence="1">
    <location>
        <begin position="42"/>
        <end position="62"/>
    </location>
</feature>
<name>A0A8J2KRL7_9HEXA</name>
<comment type="caution">
    <text evidence="2">The sequence shown here is derived from an EMBL/GenBank/DDBJ whole genome shotgun (WGS) entry which is preliminary data.</text>
</comment>
<sequence length="90" mass="9975">MSSAVRPGKDRQNISIFFTSGSNCNPNHLRKMLKHSISHYGSTGVPLQSPHQLTSSSHSADTSLHHLHQSINDPTRFLEGPPTHHHSHSH</sequence>
<feature type="non-terminal residue" evidence="2">
    <location>
        <position position="1"/>
    </location>
</feature>